<dbReference type="Gene3D" id="2.60.40.10">
    <property type="entry name" value="Immunoglobulins"/>
    <property type="match status" value="15"/>
</dbReference>
<dbReference type="Pfam" id="PF17802">
    <property type="entry name" value="SpaA"/>
    <property type="match status" value="15"/>
</dbReference>
<dbReference type="InterPro" id="IPR041171">
    <property type="entry name" value="SDR_Ig"/>
</dbReference>
<evidence type="ECO:0000256" key="2">
    <source>
        <dbReference type="ARBA" id="ARBA00007257"/>
    </source>
</evidence>
<keyword evidence="5 9" id="KW-0732">Signal</keyword>
<feature type="domain" description="SpaA-like prealbumin fold" evidence="11">
    <location>
        <begin position="1857"/>
        <end position="1939"/>
    </location>
</feature>
<feature type="domain" description="SpaA-like prealbumin fold" evidence="11">
    <location>
        <begin position="1191"/>
        <end position="1276"/>
    </location>
</feature>
<dbReference type="InterPro" id="IPR011252">
    <property type="entry name" value="Fibrogen-bd_dom1"/>
</dbReference>
<gene>
    <name evidence="13" type="ORF">GGQ92_001633</name>
</gene>
<dbReference type="SUPFAM" id="SSF49478">
    <property type="entry name" value="Cna protein B-type domain"/>
    <property type="match status" value="15"/>
</dbReference>
<evidence type="ECO:0000256" key="9">
    <source>
        <dbReference type="SAM" id="SignalP"/>
    </source>
</evidence>
<dbReference type="SUPFAM" id="SSF49401">
    <property type="entry name" value="Bacterial adhesins"/>
    <property type="match status" value="7"/>
</dbReference>
<protein>
    <submittedName>
        <fullName evidence="13">LPXTG-motif cell wall-anchored protein</fullName>
    </submittedName>
</protein>
<evidence type="ECO:0000256" key="4">
    <source>
        <dbReference type="ARBA" id="ARBA00022525"/>
    </source>
</evidence>
<keyword evidence="14" id="KW-1185">Reference proteome</keyword>
<evidence type="ECO:0000256" key="8">
    <source>
        <dbReference type="SAM" id="Phobius"/>
    </source>
</evidence>
<name>A0A841RPI3_9BACI</name>
<dbReference type="Gene3D" id="2.60.40.1280">
    <property type="match status" value="1"/>
</dbReference>
<dbReference type="Gene3D" id="2.60.40.740">
    <property type="match status" value="5"/>
</dbReference>
<comment type="subcellular location">
    <subcellularLocation>
        <location evidence="1">Secreted</location>
        <location evidence="1">Cell wall</location>
        <topology evidence="1">Peptidoglycan-anchor</topology>
    </subcellularLocation>
</comment>
<feature type="domain" description="SDR-like Ig" evidence="12">
    <location>
        <begin position="271"/>
        <end position="360"/>
    </location>
</feature>
<sequence length="2584" mass="286350">MRKFSIMTFIFVILLHTISASMGLHVTAIDTVEKNNIELDVTLSDEEGNLFDVEGNPDSPIHKDSGVQIIYDWQIAGETTEEESTYVKVLSSPLLIQEEQQGALFSNGGKEVGTFHVGVDGSVTLRFVAGEQARGQLSIEAAFDEEVVGDQSSVSIPFDLIEGIKVIPVYFLQEENVEANVKQEVNGETDEKIDSENVAKVSLEGEPKNLPQNEEVVQELEASSQKIITQAAEIEENLITKVELSQRFEDGESDSKLLEPGEPIELPRPYNQFKVDIKYSFALPNGHSYGAGSTYTIEVPEFFKVLPNPEEQELRRPDGTLFGTYIVTGNREIVITFNEEIEKNSDISGYIELWSEFNENYNGTAENVITFPISGEQTVEYPVKFVPNASAIDKKGVPADRAYNTTRIQWTVDINKNLQSIENAVLLDDLTVGDHSIIPESLKVYELTMNADGSIAEQSEELSGYEFEDDFSILFGDINSAYRIVYETEIHDTEGETYKNKAMLTGDDYGPVSSEPTVSVKRGSPLEKSAGDYDSKSQTITWEVKYNYDEKVIEAGRAKLTDTFGDNQLLVFDRLPKEGFIVEQVEINPETGNEISSTEVDNFDVIETENGFELSFNEQIEHAYKITYQTTADERVEEGATISNRIEDEFGNNKTSSQWINQGVFRKSFNNDMNYDKKSASWTMRLNSDEKTMDGVEILDTLPKGFTPRDVVVRHGNEDWTNGTEFTTTFSNNELTIEFHQEITKEVVITYHTDINFDETEPAANGSFTNHARLTWIVNGQNGSGTKVGTATFAPDTYTQNNGFKHGEYNLANKIITWSIGVNYNKATLGDIEVEDIILGNQAFDIESVQVHHMELTGSSDGYQRGDQLSLEDGEYEIEEITSDDGEAGFRVLIPDVTTPYLITYETDLNNKLIEDMYENTAIVKTEHADEIELTHTVEPTHGGEYTNKNASQDNANPRIVHWGININRTQSTVSNVTITDTPSENQTFLKDTFQLFATEVSPNSIEKGELLEEGEDYTLEFIEDEDGVETFILEFTDEQISRAYILNYDTYILYKGDSHVRNNATFNGDETEGIDTDTSMTQYVELAGVGGGIDGEVGSLQVLKVDAASQEPLAGAEFTLYDESGETALRTYTTGEDGIVTFKNLLYGNYLLKETGVPEGYVTGIENVMAVEVNDDPTEYTIENKKIIHAIELTKVDGSTGDPLEGVVFELQHRNEEGEYNTIEELTTNNQGKIYRDELEPGDYRFVEQEPLDGYQKGSEPITFTIDEKQTEIKQVTATNWKLGSVELTKFNQANHSEVLAGAEFDLLTEDGDIVRSGLETDEDGKLFVGNLHPGSYQFIEKVAPTYFELDDTPIPFEIEAGEAATQLVEVEATNELIRGEVLLTKVDGDDSTRLEGATFQLLDEAGEIIADNLVTNDTGEIHVTDLKPGNYSFVEISAPEHYQTNNQPVEFTIDRIATLEDIQPTPVRVENTLIPGSVELLKVDIDNGNAPLEGVVFELQNQEGDVLQSGLTTDEEGKIELELRPGNYQLVETEAAFGYDLNPTPIEFTIDKSQVETLTITAENELSTESVELIKVDIDNNNAPLEGVTFELQDQDGNVLQSDLTTDEEGKIVVSDLKPGNYQFVETEAAFGYDLDTTPILFTIEIGQVGTVIQQVGNELSTGSVELIKVDRDQQEIRLEGAVFDLLDEEGEILQAGLETDEDGRLVIGDLKPGNYYFVETQAPDFYQLDETRIPFAIEKGQETIHTVQAMNELIAGSVELLKMDIDNNHTPLSDAVFELQDGEGNVIQSELVTDEEGKINVSELKPGNYQFIEVVAPFGYDLDATPIPFTIERARTTSDVYTVEVEAENELSTGSVELVKVDIDNERAPLEGVTFELQDRSGNVLQAGLTTDADGRIVVSNLKPGNYQFVETEAAFGYDLDTTPVTFTIEKGQAEILTLSVENELSTGSVELIKVDVDNDNAPLESVTFELQDEDGNVLQAGLTTDEEGRIVVSDLKPGNYQFVETEAAFGYDLDPTPIEFTIEIGQVETVIKQVGNELSTGSVELRKVDRDQQDIPLEGAVFNLLDADGEVLQADLVTDENGRLVVDGLKPGSYYFVETQAPEYYQLDATPIAFTIEKGQEMIFTVRAMNELITGSVELVKVDSDNERAPLADVMFELQDGDGNVLQAGLTTDEEGRIVVSDLKPGNYQFVETEAAFGYDLDATPIGFAIERSKTEADMTTVVLEVENELSTGSVELIKVDVDNDNAPLEGVTFELQDLDGNVLQSDLITDEEGRIVVSDLKPGNYQFVETEAAFGYDLDTTPIEFTIEIGQVETVIKQVGNELSTGSVELRKVDRDQQDIPLEGAVFNLLDADGEILQADLVTDENGRLVVEGLKPGSYYFVETQAPEYYQLDATPIAFTIEKGQEMIFTVTAMNELIRGSVELVKVDSDNHELVLEGAEFELRDDEGNVVLTGLTTDRAGMLIVDDLKPGTYQFVETGAPEGYQLDDTPIFFEIVKGQADAIQLTAENQLLEETVEQEEPTEEQQETSSGHQPTQPVNASKQEDTGTLPNTATSIFNYLVAGIAILLVGIFLYRRKLN</sequence>
<evidence type="ECO:0000259" key="12">
    <source>
        <dbReference type="Pfam" id="PF17961"/>
    </source>
</evidence>
<feature type="region of interest" description="Disordered" evidence="7">
    <location>
        <begin position="2520"/>
        <end position="2552"/>
    </location>
</feature>
<feature type="domain" description="SpaA-like prealbumin fold" evidence="11">
    <location>
        <begin position="2237"/>
        <end position="2319"/>
    </location>
</feature>
<feature type="domain" description="SpaA-like prealbumin fold" evidence="11">
    <location>
        <begin position="1951"/>
        <end position="2033"/>
    </location>
</feature>
<feature type="domain" description="SpaA-like prealbumin fold" evidence="11">
    <location>
        <begin position="2331"/>
        <end position="2413"/>
    </location>
</feature>
<dbReference type="Pfam" id="PF05737">
    <property type="entry name" value="Collagen_bind"/>
    <property type="match status" value="4"/>
</dbReference>
<feature type="domain" description="SpaA-like prealbumin fold" evidence="11">
    <location>
        <begin position="2139"/>
        <end position="2223"/>
    </location>
</feature>
<keyword evidence="8" id="KW-0812">Transmembrane</keyword>
<evidence type="ECO:0000313" key="14">
    <source>
        <dbReference type="Proteomes" id="UP000572212"/>
    </source>
</evidence>
<dbReference type="InterPro" id="IPR041033">
    <property type="entry name" value="SpaA_PFL_dom_1"/>
</dbReference>
<dbReference type="PANTHER" id="PTHR36108:SF13">
    <property type="entry name" value="COLOSSIN-B-RELATED"/>
    <property type="match status" value="1"/>
</dbReference>
<feature type="domain" description="Collagen binding" evidence="10">
    <location>
        <begin position="530"/>
        <end position="638"/>
    </location>
</feature>
<comment type="caution">
    <text evidence="13">The sequence shown here is derived from an EMBL/GenBank/DDBJ whole genome shotgun (WGS) entry which is preliminary data.</text>
</comment>
<evidence type="ECO:0000256" key="5">
    <source>
        <dbReference type="ARBA" id="ARBA00022729"/>
    </source>
</evidence>
<dbReference type="InterPro" id="IPR008456">
    <property type="entry name" value="Collagen-bd_dom"/>
</dbReference>
<dbReference type="PANTHER" id="PTHR36108">
    <property type="entry name" value="COLOSSIN-B-RELATED"/>
    <property type="match status" value="1"/>
</dbReference>
<dbReference type="InterPro" id="IPR008966">
    <property type="entry name" value="Adhesion_dom_sf"/>
</dbReference>
<keyword evidence="8" id="KW-0472">Membrane</keyword>
<evidence type="ECO:0000256" key="6">
    <source>
        <dbReference type="ARBA" id="ARBA00023088"/>
    </source>
</evidence>
<feature type="domain" description="SpaA-like prealbumin fold" evidence="11">
    <location>
        <begin position="1572"/>
        <end position="1650"/>
    </location>
</feature>
<keyword evidence="4" id="KW-0964">Secreted</keyword>
<evidence type="ECO:0000313" key="13">
    <source>
        <dbReference type="EMBL" id="MBB6512844.1"/>
    </source>
</evidence>
<feature type="domain" description="Collagen binding" evidence="10">
    <location>
        <begin position="947"/>
        <end position="1074"/>
    </location>
</feature>
<keyword evidence="6" id="KW-0572">Peptidoglycan-anchor</keyword>
<keyword evidence="8" id="KW-1133">Transmembrane helix</keyword>
<dbReference type="NCBIfam" id="TIGR01167">
    <property type="entry name" value="LPXTG_anchor"/>
    <property type="match status" value="1"/>
</dbReference>
<feature type="domain" description="SpaA-like prealbumin fold" evidence="11">
    <location>
        <begin position="1665"/>
        <end position="1747"/>
    </location>
</feature>
<dbReference type="RefSeq" id="WP_184246883.1">
    <property type="nucleotide sequence ID" value="NZ_JACHON010000005.1"/>
</dbReference>
<feature type="compositionally biased region" description="Polar residues" evidence="7">
    <location>
        <begin position="2534"/>
        <end position="2552"/>
    </location>
</feature>
<evidence type="ECO:0000259" key="11">
    <source>
        <dbReference type="Pfam" id="PF17802"/>
    </source>
</evidence>
<feature type="compositionally biased region" description="Acidic residues" evidence="7">
    <location>
        <begin position="2520"/>
        <end position="2531"/>
    </location>
</feature>
<dbReference type="Proteomes" id="UP000572212">
    <property type="component" value="Unassembled WGS sequence"/>
</dbReference>
<feature type="domain" description="Collagen binding" evidence="10">
    <location>
        <begin position="390"/>
        <end position="511"/>
    </location>
</feature>
<dbReference type="Pfam" id="PF17961">
    <property type="entry name" value="Big_8"/>
    <property type="match status" value="1"/>
</dbReference>
<reference evidence="13 14" key="1">
    <citation type="submission" date="2020-08" db="EMBL/GenBank/DDBJ databases">
        <title>Genomic Encyclopedia of Type Strains, Phase IV (KMG-IV): sequencing the most valuable type-strain genomes for metagenomic binning, comparative biology and taxonomic classification.</title>
        <authorList>
            <person name="Goeker M."/>
        </authorList>
    </citation>
    <scope>NUCLEOTIDE SEQUENCE [LARGE SCALE GENOMIC DNA]</scope>
    <source>
        <strain evidence="13 14">DSM 11805</strain>
    </source>
</reference>
<feature type="domain" description="SpaA-like prealbumin fold" evidence="11">
    <location>
        <begin position="1099"/>
        <end position="1187"/>
    </location>
</feature>
<feature type="domain" description="SpaA-like prealbumin fold" evidence="11">
    <location>
        <begin position="1381"/>
        <end position="1457"/>
    </location>
</feature>
<dbReference type="InterPro" id="IPR013783">
    <property type="entry name" value="Ig-like_fold"/>
</dbReference>
<feature type="transmembrane region" description="Helical" evidence="8">
    <location>
        <begin position="2561"/>
        <end position="2579"/>
    </location>
</feature>
<feature type="signal peptide" evidence="9">
    <location>
        <begin position="1"/>
        <end position="22"/>
    </location>
</feature>
<feature type="region of interest" description="Disordered" evidence="7">
    <location>
        <begin position="507"/>
        <end position="532"/>
    </location>
</feature>
<feature type="domain" description="Collagen binding" evidence="10">
    <location>
        <begin position="801"/>
        <end position="932"/>
    </location>
</feature>
<evidence type="ECO:0000259" key="10">
    <source>
        <dbReference type="Pfam" id="PF05737"/>
    </source>
</evidence>
<evidence type="ECO:0000256" key="1">
    <source>
        <dbReference type="ARBA" id="ARBA00004168"/>
    </source>
</evidence>
<evidence type="ECO:0000256" key="7">
    <source>
        <dbReference type="SAM" id="MobiDB-lite"/>
    </source>
</evidence>
<evidence type="ECO:0000256" key="3">
    <source>
        <dbReference type="ARBA" id="ARBA00022512"/>
    </source>
</evidence>
<organism evidence="13 14">
    <name type="scientific">Gracilibacillus halotolerans</name>
    <dbReference type="NCBI Taxonomy" id="74386"/>
    <lineage>
        <taxon>Bacteria</taxon>
        <taxon>Bacillati</taxon>
        <taxon>Bacillota</taxon>
        <taxon>Bacilli</taxon>
        <taxon>Bacillales</taxon>
        <taxon>Bacillaceae</taxon>
        <taxon>Gracilibacillus</taxon>
    </lineage>
</organism>
<feature type="domain" description="SpaA-like prealbumin fold" evidence="11">
    <location>
        <begin position="1285"/>
        <end position="1366"/>
    </location>
</feature>
<comment type="similarity">
    <text evidence="2">Belongs to the serine-aspartate repeat-containing protein (SDr) family.</text>
</comment>
<dbReference type="GO" id="GO:0005518">
    <property type="term" value="F:collagen binding"/>
    <property type="evidence" value="ECO:0007669"/>
    <property type="project" value="InterPro"/>
</dbReference>
<feature type="domain" description="SpaA-like prealbumin fold" evidence="11">
    <location>
        <begin position="2425"/>
        <end position="2514"/>
    </location>
</feature>
<feature type="domain" description="SpaA-like prealbumin fold" evidence="11">
    <location>
        <begin position="1759"/>
        <end position="1841"/>
    </location>
</feature>
<proteinExistence type="inferred from homology"/>
<dbReference type="EMBL" id="JACHON010000005">
    <property type="protein sequence ID" value="MBB6512844.1"/>
    <property type="molecule type" value="Genomic_DNA"/>
</dbReference>
<accession>A0A841RPI3</accession>
<keyword evidence="3" id="KW-0134">Cell wall</keyword>
<feature type="domain" description="SpaA-like prealbumin fold" evidence="11">
    <location>
        <begin position="1478"/>
        <end position="1564"/>
    </location>
</feature>
<dbReference type="GO" id="GO:0007155">
    <property type="term" value="P:cell adhesion"/>
    <property type="evidence" value="ECO:0007669"/>
    <property type="project" value="InterPro"/>
</dbReference>
<feature type="domain" description="SpaA-like prealbumin fold" evidence="11">
    <location>
        <begin position="2045"/>
        <end position="2126"/>
    </location>
</feature>
<feature type="chain" id="PRO_5039094156" evidence="9">
    <location>
        <begin position="23"/>
        <end position="2584"/>
    </location>
</feature>